<gene>
    <name evidence="2" type="ORF">SEMRO_3_G001980.1</name>
</gene>
<protein>
    <submittedName>
        <fullName evidence="2">Uncharacterized protein</fullName>
    </submittedName>
</protein>
<feature type="compositionally biased region" description="Polar residues" evidence="1">
    <location>
        <begin position="1"/>
        <end position="27"/>
    </location>
</feature>
<dbReference type="OrthoDB" id="43623at2759"/>
<evidence type="ECO:0000313" key="2">
    <source>
        <dbReference type="EMBL" id="CAB9496223.1"/>
    </source>
</evidence>
<name>A0A9N8GZD9_9STRA</name>
<sequence length="422" mass="47431">MMSLACETSHSQTSLAVGMSRQSSPRGSPSYLKLQQILSQHKHFHIDLGGTHQGLFDVVAQNMGAALQGYGLNQVLVDNAESDDFKRQEGMIRVEALFSPHRKTRGDMTEPLYLHQPNMAVIILQTEQICCTPYGKSVLPYLQLCHASPNCILWEYAPTNLQWLQQQGIADSTVLLPILHQHRLNTYYASASTSTTGTGTGTGTGMLPLHQRPIDVVFFGVMTPRRKQLQAQLNQIAQQQEWNLVLQEVENSGSRLDYMANAYQNAKVCLIIHSFFADKNPGEYHRLAELAPSGCVPVVETFGDVLFWENNKDQDNSNKTNVMEDYYGHCGGVIFATLHELVPSIQAVLFSIRHDSSNHKNSRLREVLGDSMPDLASKVENLPPMQDRLNWWNQPVQWDRILSIILLDDHDNHLDGDRTGEL</sequence>
<dbReference type="EMBL" id="CAICTM010000003">
    <property type="protein sequence ID" value="CAB9496223.1"/>
    <property type="molecule type" value="Genomic_DNA"/>
</dbReference>
<proteinExistence type="predicted"/>
<evidence type="ECO:0000313" key="3">
    <source>
        <dbReference type="Proteomes" id="UP001153069"/>
    </source>
</evidence>
<reference evidence="2" key="1">
    <citation type="submission" date="2020-06" db="EMBL/GenBank/DDBJ databases">
        <authorList>
            <consortium name="Plant Systems Biology data submission"/>
        </authorList>
    </citation>
    <scope>NUCLEOTIDE SEQUENCE</scope>
    <source>
        <strain evidence="2">D6</strain>
    </source>
</reference>
<comment type="caution">
    <text evidence="2">The sequence shown here is derived from an EMBL/GenBank/DDBJ whole genome shotgun (WGS) entry which is preliminary data.</text>
</comment>
<dbReference type="AlphaFoldDB" id="A0A9N8GZD9"/>
<organism evidence="2 3">
    <name type="scientific">Seminavis robusta</name>
    <dbReference type="NCBI Taxonomy" id="568900"/>
    <lineage>
        <taxon>Eukaryota</taxon>
        <taxon>Sar</taxon>
        <taxon>Stramenopiles</taxon>
        <taxon>Ochrophyta</taxon>
        <taxon>Bacillariophyta</taxon>
        <taxon>Bacillariophyceae</taxon>
        <taxon>Bacillariophycidae</taxon>
        <taxon>Naviculales</taxon>
        <taxon>Naviculaceae</taxon>
        <taxon>Seminavis</taxon>
    </lineage>
</organism>
<dbReference type="Proteomes" id="UP001153069">
    <property type="component" value="Unassembled WGS sequence"/>
</dbReference>
<keyword evidence="3" id="KW-1185">Reference proteome</keyword>
<accession>A0A9N8GZD9</accession>
<feature type="region of interest" description="Disordered" evidence="1">
    <location>
        <begin position="1"/>
        <end position="29"/>
    </location>
</feature>
<evidence type="ECO:0000256" key="1">
    <source>
        <dbReference type="SAM" id="MobiDB-lite"/>
    </source>
</evidence>